<keyword evidence="4" id="KW-1185">Reference proteome</keyword>
<dbReference type="OrthoDB" id="498807at2759"/>
<dbReference type="AlphaFoldDB" id="A0A090M495"/>
<accession>A0A1Y5IHC5</accession>
<reference evidence="3" key="3">
    <citation type="submission" date="2017-04" db="EMBL/GenBank/DDBJ databases">
        <title>Population genomics of picophytoplankton unveils novel chromosome hypervariability.</title>
        <authorList>
            <consortium name="DOE Joint Genome Institute"/>
            <person name="Blanc-Mathieu R."/>
            <person name="Krasovec M."/>
            <person name="Hebrard M."/>
            <person name="Yau S."/>
            <person name="Desgranges E."/>
            <person name="Martin J."/>
            <person name="Schackwitz W."/>
            <person name="Kuo A."/>
            <person name="Salin G."/>
            <person name="Donnadieu C."/>
            <person name="Desdevises Y."/>
            <person name="Sanchez-Ferandin S."/>
            <person name="Moreau H."/>
            <person name="Rivals E."/>
            <person name="Grigoriev I.V."/>
            <person name="Grimsley N."/>
            <person name="Eyre-Walker A."/>
            <person name="Piganeau G."/>
        </authorList>
    </citation>
    <scope>NUCLEOTIDE SEQUENCE [LARGE SCALE GENOMIC DNA]</scope>
    <source>
        <strain evidence="3">RCC 1115</strain>
    </source>
</reference>
<protein>
    <submittedName>
        <fullName evidence="2">Unnamed product</fullName>
    </submittedName>
</protein>
<dbReference type="InParanoid" id="A0A090M495"/>
<gene>
    <name evidence="3" type="ORF">BE221DRAFT_143880</name>
    <name evidence="2" type="ORF">OT_ostta09g01750</name>
</gene>
<evidence type="ECO:0000256" key="1">
    <source>
        <dbReference type="SAM" id="SignalP"/>
    </source>
</evidence>
<reference evidence="2 4" key="1">
    <citation type="journal article" date="2006" name="Proc. Natl. Acad. Sci. U.S.A.">
        <title>Genome analysis of the smallest free-living eukaryote Ostreococcus tauri unveils many unique features.</title>
        <authorList>
            <person name="Derelle E."/>
            <person name="Ferraz C."/>
            <person name="Rombauts S."/>
            <person name="Rouze P."/>
            <person name="Worden A.Z."/>
            <person name="Robbens S."/>
            <person name="Partensky F."/>
            <person name="Degroeve S."/>
            <person name="Echeynie S."/>
            <person name="Cooke R."/>
            <person name="Saeys Y."/>
            <person name="Wuyts J."/>
            <person name="Jabbari K."/>
            <person name="Bowler C."/>
            <person name="Panaud O."/>
            <person name="Piegu B."/>
            <person name="Ball S.G."/>
            <person name="Ral J.-P."/>
            <person name="Bouget F.-Y."/>
            <person name="Piganeau G."/>
            <person name="De Baets B."/>
            <person name="Picard A."/>
            <person name="Delseny M."/>
            <person name="Demaille J."/>
            <person name="Van de Peer Y."/>
            <person name="Moreau H."/>
        </authorList>
    </citation>
    <scope>NUCLEOTIDE SEQUENCE [LARGE SCALE GENOMIC DNA]</scope>
    <source>
        <strain evidence="2 4">OTTH0595</strain>
    </source>
</reference>
<evidence type="ECO:0000313" key="2">
    <source>
        <dbReference type="EMBL" id="CEF99021.1"/>
    </source>
</evidence>
<evidence type="ECO:0000313" key="4">
    <source>
        <dbReference type="Proteomes" id="UP000009170"/>
    </source>
</evidence>
<keyword evidence="1" id="KW-0732">Signal</keyword>
<proteinExistence type="predicted"/>
<dbReference type="Proteomes" id="UP000195557">
    <property type="component" value="Unassembled WGS sequence"/>
</dbReference>
<accession>A0A454XKZ6</accession>
<organism evidence="2 4">
    <name type="scientific">Ostreococcus tauri</name>
    <name type="common">Marine green alga</name>
    <dbReference type="NCBI Taxonomy" id="70448"/>
    <lineage>
        <taxon>Eukaryota</taxon>
        <taxon>Viridiplantae</taxon>
        <taxon>Chlorophyta</taxon>
        <taxon>Mamiellophyceae</taxon>
        <taxon>Mamiellales</taxon>
        <taxon>Bathycoccaceae</taxon>
        <taxon>Ostreococcus</taxon>
    </lineage>
</organism>
<dbReference type="Proteomes" id="UP000009170">
    <property type="component" value="Unassembled WGS sequence"/>
</dbReference>
<reference evidence="2" key="2">
    <citation type="journal article" date="2014" name="BMC Genomics">
        <title>An improved genome of the model marine alga Ostreococcus tauri unfolds by assessing Illumina de novo assemblies.</title>
        <authorList>
            <person name="Blanc-Mathieu R."/>
            <person name="Verhelst B."/>
            <person name="Derelle E."/>
            <person name="Rombauts S."/>
            <person name="Bouget F.Y."/>
            <person name="Carre I."/>
            <person name="Chateau A."/>
            <person name="Eyre-Walker A."/>
            <person name="Grimsley N."/>
            <person name="Moreau H."/>
            <person name="Piegu B."/>
            <person name="Rivals E."/>
            <person name="Schackwitz W."/>
            <person name="Van de Peer Y."/>
            <person name="Piganeau G."/>
        </authorList>
    </citation>
    <scope>NUCLEOTIDE SEQUENCE</scope>
    <source>
        <strain evidence="2">RCC4221</strain>
    </source>
</reference>
<accession>A0A090M495</accession>
<dbReference type="EMBL" id="CAID01000009">
    <property type="protein sequence ID" value="CEF99021.1"/>
    <property type="molecule type" value="Genomic_DNA"/>
</dbReference>
<sequence>MGRRWLFGAACVAGAVVAATARETPGVKLLNANYANDDAGGIATVARRKLLQSETPILDWLISRQPGRTTSTPILDWLTRVSSSSDESRATPVLDWFNARSSGDAPTPFLDWMLARQSNGDTGTPALDMILDFFIDTSDTLFGSTLTWSQRVTNRVSTFFFSELLRFDLTPTEERQAANENRQALESTTWNSTFSRDLFNFVEGATDAQTFGFEHLNMTKFIENDVCGSDFLRGDLNSTILDDAYWQASSFSSANIPKGCYTGCIIGSGSYEALARAYGVRRTFNLNSWKGKCFDEIDPSSVTNLIQLNYGNLMERIFPRLETPIELYPGRAEVADSTFQEGQDSIVVDYSTFDHDFTYFRDELRPIYTNVYLGKMYAMPGMSMFGGVFSVPLGAQPVFTVNFILVGNGQTTPPLVLVD</sequence>
<feature type="chain" id="PRO_5030002811" evidence="1">
    <location>
        <begin position="22"/>
        <end position="419"/>
    </location>
</feature>
<dbReference type="EMBL" id="KZ155772">
    <property type="protein sequence ID" value="OUS48966.1"/>
    <property type="molecule type" value="Genomic_DNA"/>
</dbReference>
<evidence type="ECO:0000313" key="3">
    <source>
        <dbReference type="EMBL" id="OUS48966.1"/>
    </source>
</evidence>
<feature type="signal peptide" evidence="1">
    <location>
        <begin position="1"/>
        <end position="21"/>
    </location>
</feature>
<name>A0A090M495_OSTTA</name>